<sequence>MSRPPCRFYESPGGCWRGSACTFRHGDAAPALHRPSSPSPSRSSSPDPSQPASAPSGVCRVFWSSGTCQHGFRCRYRHVSPPGTRRPSVPVNADQDSAAIARVAPFLTEAGLARLAAPGSDAHTSLAAGSGNLTPSEAQSHLRTYLFDNFRFRSAHNVYGLGKILESATATNNTWTQEDGQLLLSVLATGNGLLRLIDVIAWPKVSMQAGQDREVLSFQRGYFPVLRYLSSDFVARSTLSHLVNALYSGLIMENFEHFSRLVKECMEGALSRNTFKDVRQSQGNQIGGSQILTCLCGLLFEVLTRFKNAVPTYKGLRPLVLMLRDWVEAWTRGVSSSPATFDDVVAGWPPIMRDTTIDHLRTKISPLVSIVDREQAKMDRITRRNEGATTSSAMLDCDDAIAAALLNAYEGPGEDRANGPRHDNDFVDIDSIRTIPTHDELSCRVPPFLPANIYGAPHPFPAESSQRLLDTQFRLLREELTAPLRTSAQLVMDDLRASSGTKTRLQEIIVKGGGKYRSYADKLDSIMFNVYTEVKFASLEPDRRGLAVAMSLDAPPGRACSPQSKSRVHFWEGAAGKRLMQGGLIALVWKSGTDIVVHLGVVASSTRDLTESAKQSSTRVTIRVVFFDSNVELRIMQALKHGDVGRQGCKLLVEAPVMFEAIRPFLEALRTEPETLPFAKYLVHHPRGDLAKLHIEPPSYSRLPDFGFKLDCLFDKEAGVENLVMNPRDPHSVEAARDVMKRSSRLDPSQANSVVEALTREVALIQGPPGTGKSYTGVELLRVLVANNVRPILMIAFTNHALDHLLRSVLETDVTQRIVRLGSRSNDEKISKLNIEALEILAGQSRLDREFARHYRALKQVQGELRDLMKDFLQVSIDAEKIVRFIEIRSPSLWESLIDPPEWVSILQKLQAEDTRGYQTVGRRGQTTVVDDSLYAFWCRGGDLDFIASFANFQRRPEPTSTRSELQPLSPPRGGNRFVILQEANASELSRRADSAEDDPALAPEEEWMDISYSEDEDSDPLENTQHSGIQGASSESAPAAGPLQGSDLSDPAGFFASLGLPGIPTISTSNRSLEELEDQHDIWSLSKTEREKLHTAWEDQLRIEMYGNQVADFERLRRRHNEVLEEYNEGKQESRRNLLQNVDIIGCTTTGAARLTALLKSIAPRVLLVEEAGQVLEAHVLGSLVPSIQHVIMIGDPLQLRPTLNNFGLSVDSRQGAQLYRFDMSLMERLSAGGLPMSRIDIQRRMRPSISNLIRYEHTLYPTLEDHDLVRQYPPVRGLARDVFFLSHNHVESGGDDSGKYNTFEVDMIKDLVLYLLRQGCYSNEGDIVVLCAYLGQLARMRDALSDEVAVVIDERDQQLLAEREDEGEGTMEENGVAVEHVKVSKRVRLRTIDNYQGEEAEIVILSLVRNSGGSDEDEEPLTRANIGFLRSENRTNVALSRAKQGLFILGNSRNLASRSKMWRSVLAELESNGAVGQAFPIACQRHPDKVEYISRPGQLPRVAPDGGCMQACDARLPCGHVCPYKCHSDDPRHVSVICSQPCRRLCPRNHPCPKDCSTACGQCMYPIADVELPCGHPVQSVPCDMLDRLSDVYCTVLVEKQLLSCEHAAVMSCSQDPAGHQCRSVCGGAMTCCGRPCKSRCFQCQGRNAPAATQAEEEDTIPAVAIPRTAHVEHPCERTLPCEHRCQQACSENHECTRECKEPCRQVCVHARCKNYCSTPCSPCQEGCTWVCAHYTCPVPCGSVCARLPCDKRCEKILSCAHRCPSVCGEDCSIQICPICATEDEKAKIVDFILQETLGNVDPDQETLDQLLITLPNCGHVFTVETLDGHCDMKAYYDQDEGSGKWLSLKAPSPGFINPPVCPTCRAAITAPRYGRVFKRADLDILEKNVVNRMARSLSAVSEITAGASKPDIERQLREEAQGIQVASVAKGDNRKQRQRKRQGLLDGKRETPIAASALNPQVDEYHGISASDAGPWRKVVQPLLQAYGQAVRIADTRSAHMNAWESAFSCLVQRELDAVLTDPVNAPRNPRDHAMRMARMVVGQPKPQADKRFCVEAFWVTINVRFTLADLAQTWVEALKGRGAYPRQHVQMWALYRQFLLRSCLVDATVALNIAEQSEARRQMTVTCLLIMRAELELSRLHVQMNRDNGILERQREKLLESVVEKRLAATSYKDSVIRAHRAKLGAPAEAGWLRDNFANVAETVVEEWSALELSVRGGSFYQPVSIEDKMSVIKAFQSEFGYGGHYYTCPNGHTYVITEARAMQASRCPECNATIGGNNHTLTSGNQRANDMEELARQAGAQTSPWAWGR</sequence>
<protein>
    <submittedName>
        <fullName evidence="11">P-loop containing nucleoside triphosphate hydrolase protein</fullName>
    </submittedName>
</protein>
<keyword evidence="6" id="KW-0391">Immunity</keyword>
<dbReference type="InterPro" id="IPR003593">
    <property type="entry name" value="AAA+_ATPase"/>
</dbReference>
<dbReference type="GO" id="GO:0031380">
    <property type="term" value="C:nuclear RNA-directed RNA polymerase complex"/>
    <property type="evidence" value="ECO:0007669"/>
    <property type="project" value="TreeGrafter"/>
</dbReference>
<dbReference type="InterPro" id="IPR047187">
    <property type="entry name" value="SF1_C_Upf1"/>
</dbReference>
<keyword evidence="2" id="KW-0963">Cytoplasm</keyword>
<dbReference type="InterPro" id="IPR045055">
    <property type="entry name" value="DNA2/NAM7-like"/>
</dbReference>
<organism evidence="11 12">
    <name type="scientific">Heliocybe sulcata</name>
    <dbReference type="NCBI Taxonomy" id="5364"/>
    <lineage>
        <taxon>Eukaryota</taxon>
        <taxon>Fungi</taxon>
        <taxon>Dikarya</taxon>
        <taxon>Basidiomycota</taxon>
        <taxon>Agaricomycotina</taxon>
        <taxon>Agaricomycetes</taxon>
        <taxon>Gloeophyllales</taxon>
        <taxon>Gloeophyllaceae</taxon>
        <taxon>Heliocybe</taxon>
    </lineage>
</organism>
<dbReference type="InterPro" id="IPR041679">
    <property type="entry name" value="DNA2/NAM7-like_C"/>
</dbReference>
<dbReference type="GO" id="GO:0005737">
    <property type="term" value="C:cytoplasm"/>
    <property type="evidence" value="ECO:0007669"/>
    <property type="project" value="UniProtKB-SubCell"/>
</dbReference>
<feature type="region of interest" description="Disordered" evidence="8">
    <location>
        <begin position="27"/>
        <end position="53"/>
    </location>
</feature>
<dbReference type="EMBL" id="ML213506">
    <property type="protein sequence ID" value="TFK54494.1"/>
    <property type="molecule type" value="Genomic_DNA"/>
</dbReference>
<name>A0A5C3N9Y5_9AGAM</name>
<dbReference type="PROSITE" id="PS50103">
    <property type="entry name" value="ZF_C3H1"/>
    <property type="match status" value="2"/>
</dbReference>
<dbReference type="InterPro" id="IPR041677">
    <property type="entry name" value="DNA2/NAM7_AAA_11"/>
</dbReference>
<feature type="region of interest" description="Disordered" evidence="8">
    <location>
        <begin position="1014"/>
        <end position="1049"/>
    </location>
</feature>
<feature type="domain" description="RZ-type" evidence="10">
    <location>
        <begin position="2228"/>
        <end position="2302"/>
    </location>
</feature>
<evidence type="ECO:0000256" key="6">
    <source>
        <dbReference type="ARBA" id="ARBA00022859"/>
    </source>
</evidence>
<reference evidence="11 12" key="1">
    <citation type="journal article" date="2019" name="Nat. Ecol. Evol.">
        <title>Megaphylogeny resolves global patterns of mushroom evolution.</title>
        <authorList>
            <person name="Varga T."/>
            <person name="Krizsan K."/>
            <person name="Foldi C."/>
            <person name="Dima B."/>
            <person name="Sanchez-Garcia M."/>
            <person name="Sanchez-Ramirez S."/>
            <person name="Szollosi G.J."/>
            <person name="Szarkandi J.G."/>
            <person name="Papp V."/>
            <person name="Albert L."/>
            <person name="Andreopoulos W."/>
            <person name="Angelini C."/>
            <person name="Antonin V."/>
            <person name="Barry K.W."/>
            <person name="Bougher N.L."/>
            <person name="Buchanan P."/>
            <person name="Buyck B."/>
            <person name="Bense V."/>
            <person name="Catcheside P."/>
            <person name="Chovatia M."/>
            <person name="Cooper J."/>
            <person name="Damon W."/>
            <person name="Desjardin D."/>
            <person name="Finy P."/>
            <person name="Geml J."/>
            <person name="Haridas S."/>
            <person name="Hughes K."/>
            <person name="Justo A."/>
            <person name="Karasinski D."/>
            <person name="Kautmanova I."/>
            <person name="Kiss B."/>
            <person name="Kocsube S."/>
            <person name="Kotiranta H."/>
            <person name="LaButti K.M."/>
            <person name="Lechner B.E."/>
            <person name="Liimatainen K."/>
            <person name="Lipzen A."/>
            <person name="Lukacs Z."/>
            <person name="Mihaltcheva S."/>
            <person name="Morgado L.N."/>
            <person name="Niskanen T."/>
            <person name="Noordeloos M.E."/>
            <person name="Ohm R.A."/>
            <person name="Ortiz-Santana B."/>
            <person name="Ovrebo C."/>
            <person name="Racz N."/>
            <person name="Riley R."/>
            <person name="Savchenko A."/>
            <person name="Shiryaev A."/>
            <person name="Soop K."/>
            <person name="Spirin V."/>
            <person name="Szebenyi C."/>
            <person name="Tomsovsky M."/>
            <person name="Tulloss R.E."/>
            <person name="Uehling J."/>
            <person name="Grigoriev I.V."/>
            <person name="Vagvolgyi C."/>
            <person name="Papp T."/>
            <person name="Martin F.M."/>
            <person name="Miettinen O."/>
            <person name="Hibbett D.S."/>
            <person name="Nagy L.G."/>
        </authorList>
    </citation>
    <scope>NUCLEOTIDE SEQUENCE [LARGE SCALE GENOMIC DNA]</scope>
    <source>
        <strain evidence="11 12">OMC1185</strain>
    </source>
</reference>
<gene>
    <name evidence="11" type="ORF">OE88DRAFT_1625318</name>
</gene>
<dbReference type="Pfam" id="PF13087">
    <property type="entry name" value="AAA_12"/>
    <property type="match status" value="1"/>
</dbReference>
<dbReference type="InterPro" id="IPR046439">
    <property type="entry name" value="ZF_RZ_dom"/>
</dbReference>
<feature type="region of interest" description="Disordered" evidence="8">
    <location>
        <begin position="1929"/>
        <end position="1959"/>
    </location>
</feature>
<keyword evidence="12" id="KW-1185">Reference proteome</keyword>
<comment type="subcellular location">
    <subcellularLocation>
        <location evidence="1">Cytoplasm</location>
    </subcellularLocation>
</comment>
<evidence type="ECO:0000259" key="10">
    <source>
        <dbReference type="PROSITE" id="PS51981"/>
    </source>
</evidence>
<dbReference type="PANTHER" id="PTHR10887:SF445">
    <property type="entry name" value="NFX1-TYPE ZINC FINGER-CONTAINING PROTEIN 1"/>
    <property type="match status" value="1"/>
</dbReference>
<evidence type="ECO:0000256" key="4">
    <source>
        <dbReference type="ARBA" id="ARBA00022771"/>
    </source>
</evidence>
<evidence type="ECO:0000256" key="7">
    <source>
        <dbReference type="PROSITE-ProRule" id="PRU00723"/>
    </source>
</evidence>
<keyword evidence="5 7" id="KW-0862">Zinc</keyword>
<dbReference type="GO" id="GO:0008270">
    <property type="term" value="F:zinc ion binding"/>
    <property type="evidence" value="ECO:0007669"/>
    <property type="project" value="UniProtKB-KW"/>
</dbReference>
<feature type="domain" description="C3H1-type" evidence="9">
    <location>
        <begin position="53"/>
        <end position="81"/>
    </location>
</feature>
<accession>A0A5C3N9Y5</accession>
<keyword evidence="3 7" id="KW-0479">Metal-binding</keyword>
<evidence type="ECO:0000256" key="1">
    <source>
        <dbReference type="ARBA" id="ARBA00004496"/>
    </source>
</evidence>
<feature type="compositionally biased region" description="Low complexity" evidence="8">
    <location>
        <begin position="1032"/>
        <end position="1043"/>
    </location>
</feature>
<dbReference type="GO" id="GO:0002376">
    <property type="term" value="P:immune system process"/>
    <property type="evidence" value="ECO:0007669"/>
    <property type="project" value="UniProtKB-KW"/>
</dbReference>
<dbReference type="CDD" id="cd06008">
    <property type="entry name" value="NF-X1-zinc-finger"/>
    <property type="match status" value="1"/>
</dbReference>
<dbReference type="SMART" id="SM00356">
    <property type="entry name" value="ZnF_C3H1"/>
    <property type="match status" value="2"/>
</dbReference>
<dbReference type="OrthoDB" id="2423195at2759"/>
<feature type="domain" description="C3H1-type" evidence="9">
    <location>
        <begin position="1"/>
        <end position="28"/>
    </location>
</feature>
<dbReference type="SUPFAM" id="SSF52540">
    <property type="entry name" value="P-loop containing nucleoside triphosphate hydrolases"/>
    <property type="match status" value="1"/>
</dbReference>
<dbReference type="PANTHER" id="PTHR10887">
    <property type="entry name" value="DNA2/NAM7 HELICASE FAMILY"/>
    <property type="match status" value="1"/>
</dbReference>
<evidence type="ECO:0000256" key="2">
    <source>
        <dbReference type="ARBA" id="ARBA00022490"/>
    </source>
</evidence>
<dbReference type="GO" id="GO:0031048">
    <property type="term" value="P:regulatory ncRNA-mediated heterochromatin formation"/>
    <property type="evidence" value="ECO:0007669"/>
    <property type="project" value="TreeGrafter"/>
</dbReference>
<feature type="compositionally biased region" description="Polar residues" evidence="8">
    <location>
        <begin position="1022"/>
        <end position="1031"/>
    </location>
</feature>
<evidence type="ECO:0000259" key="9">
    <source>
        <dbReference type="PROSITE" id="PS50103"/>
    </source>
</evidence>
<dbReference type="GO" id="GO:0016787">
    <property type="term" value="F:hydrolase activity"/>
    <property type="evidence" value="ECO:0007669"/>
    <property type="project" value="UniProtKB-KW"/>
</dbReference>
<dbReference type="PROSITE" id="PS51981">
    <property type="entry name" value="ZF_RZ"/>
    <property type="match status" value="1"/>
</dbReference>
<keyword evidence="4 7" id="KW-0863">Zinc-finger</keyword>
<keyword evidence="11" id="KW-0378">Hydrolase</keyword>
<proteinExistence type="predicted"/>
<feature type="zinc finger region" description="C3H1-type" evidence="7">
    <location>
        <begin position="53"/>
        <end position="81"/>
    </location>
</feature>
<dbReference type="InterPro" id="IPR027417">
    <property type="entry name" value="P-loop_NTPase"/>
</dbReference>
<dbReference type="GO" id="GO:0004386">
    <property type="term" value="F:helicase activity"/>
    <property type="evidence" value="ECO:0007669"/>
    <property type="project" value="InterPro"/>
</dbReference>
<dbReference type="SMART" id="SM00382">
    <property type="entry name" value="AAA"/>
    <property type="match status" value="1"/>
</dbReference>
<dbReference type="Pfam" id="PF13086">
    <property type="entry name" value="AAA_11"/>
    <property type="match status" value="2"/>
</dbReference>
<dbReference type="STRING" id="5364.A0A5C3N9Y5"/>
<dbReference type="Pfam" id="PF20173">
    <property type="entry name" value="ZnF_RZ-type"/>
    <property type="match status" value="1"/>
</dbReference>
<evidence type="ECO:0000313" key="11">
    <source>
        <dbReference type="EMBL" id="TFK54494.1"/>
    </source>
</evidence>
<dbReference type="InterPro" id="IPR000571">
    <property type="entry name" value="Znf_CCCH"/>
</dbReference>
<evidence type="ECO:0000256" key="8">
    <source>
        <dbReference type="SAM" id="MobiDB-lite"/>
    </source>
</evidence>
<dbReference type="Proteomes" id="UP000305948">
    <property type="component" value="Unassembled WGS sequence"/>
</dbReference>
<dbReference type="Gene3D" id="3.40.50.300">
    <property type="entry name" value="P-loop containing nucleotide triphosphate hydrolases"/>
    <property type="match status" value="3"/>
</dbReference>
<feature type="compositionally biased region" description="Low complexity" evidence="8">
    <location>
        <begin position="28"/>
        <end position="53"/>
    </location>
</feature>
<evidence type="ECO:0000313" key="12">
    <source>
        <dbReference type="Proteomes" id="UP000305948"/>
    </source>
</evidence>
<evidence type="ECO:0000256" key="5">
    <source>
        <dbReference type="ARBA" id="ARBA00022833"/>
    </source>
</evidence>
<evidence type="ECO:0000256" key="3">
    <source>
        <dbReference type="ARBA" id="ARBA00022723"/>
    </source>
</evidence>
<feature type="zinc finger region" description="C3H1-type" evidence="7">
    <location>
        <begin position="1"/>
        <end position="28"/>
    </location>
</feature>
<dbReference type="CDD" id="cd18808">
    <property type="entry name" value="SF1_C_Upf1"/>
    <property type="match status" value="1"/>
</dbReference>